<dbReference type="Proteomes" id="UP000268048">
    <property type="component" value="Chromosome"/>
</dbReference>
<dbReference type="AlphaFoldDB" id="A0A3G7TSF4"/>
<organism evidence="1 2">
    <name type="scientific">Pseudomonas chlororaphis</name>
    <dbReference type="NCBI Taxonomy" id="587753"/>
    <lineage>
        <taxon>Bacteria</taxon>
        <taxon>Pseudomonadati</taxon>
        <taxon>Pseudomonadota</taxon>
        <taxon>Gammaproteobacteria</taxon>
        <taxon>Pseudomonadales</taxon>
        <taxon>Pseudomonadaceae</taxon>
        <taxon>Pseudomonas</taxon>
    </lineage>
</organism>
<evidence type="ECO:0000313" key="2">
    <source>
        <dbReference type="Proteomes" id="UP000268048"/>
    </source>
</evidence>
<evidence type="ECO:0000313" key="1">
    <source>
        <dbReference type="EMBL" id="AZE50047.1"/>
    </source>
</evidence>
<dbReference type="EMBL" id="CP027753">
    <property type="protein sequence ID" value="AZE50047.1"/>
    <property type="molecule type" value="Genomic_DNA"/>
</dbReference>
<reference evidence="1 2" key="1">
    <citation type="submission" date="2018-03" db="EMBL/GenBank/DDBJ databases">
        <title>Diversity of phytobeneficial traits revealed by whole-genome analysis of worldwide-isolated phenazine-producing Pseudomonas spp.</title>
        <authorList>
            <person name="Biessy A."/>
            <person name="Novinscak A."/>
            <person name="Blom J."/>
            <person name="Leger G."/>
            <person name="Thomashow L.S."/>
            <person name="Cazorla F.M."/>
            <person name="Josic D."/>
            <person name="Filion M."/>
        </authorList>
    </citation>
    <scope>NUCLEOTIDE SEQUENCE [LARGE SCALE GENOMIC DNA]</scope>
    <source>
        <strain evidence="1 2">B25</strain>
    </source>
</reference>
<accession>A0A3G7TSF4</accession>
<name>A0A3G7TSF4_9PSED</name>
<protein>
    <submittedName>
        <fullName evidence="1">Uncharacterized protein</fullName>
    </submittedName>
</protein>
<sequence length="39" mass="4006">MFLVRGRLLGREIGGAVGQGEQAAGGFCRSRGAPSSCPR</sequence>
<gene>
    <name evidence="1" type="ORF">C4K04_4388</name>
</gene>
<proteinExistence type="predicted"/>